<dbReference type="AlphaFoldDB" id="A0A516KHF3"/>
<name>A0A516KHF3_9BACI</name>
<dbReference type="KEGG" id="aqt:FN924_11675"/>
<keyword evidence="2" id="KW-1185">Reference proteome</keyword>
<dbReference type="RefSeq" id="WP_143894675.1">
    <property type="nucleotide sequence ID" value="NZ_CP041666.1"/>
</dbReference>
<proteinExistence type="predicted"/>
<protein>
    <submittedName>
        <fullName evidence="1">Uncharacterized protein</fullName>
    </submittedName>
</protein>
<reference evidence="1 2" key="1">
    <citation type="submission" date="2019-07" db="EMBL/GenBank/DDBJ databases">
        <authorList>
            <person name="Li J."/>
        </authorList>
    </citation>
    <scope>NUCLEOTIDE SEQUENCE [LARGE SCALE GENOMIC DNA]</scope>
    <source>
        <strain evidence="1 2">TKL69</strain>
    </source>
</reference>
<dbReference type="EMBL" id="CP041666">
    <property type="protein sequence ID" value="QDP40786.1"/>
    <property type="molecule type" value="Genomic_DNA"/>
</dbReference>
<sequence length="106" mass="12260">MKVNYLIEVSTKGRETESVAIRPKSELLITIDRKEEEIELYTNVKYTISVFKSKVKTMNEFVARRMDAGITGPILKTIGFKPHKEATSIKIKLYNTDFLQIGRFLF</sequence>
<evidence type="ECO:0000313" key="1">
    <source>
        <dbReference type="EMBL" id="QDP40786.1"/>
    </source>
</evidence>
<accession>A0A516KHF3</accession>
<organism evidence="1 2">
    <name type="scientific">Radiobacillus deserti</name>
    <dbReference type="NCBI Taxonomy" id="2594883"/>
    <lineage>
        <taxon>Bacteria</taxon>
        <taxon>Bacillati</taxon>
        <taxon>Bacillota</taxon>
        <taxon>Bacilli</taxon>
        <taxon>Bacillales</taxon>
        <taxon>Bacillaceae</taxon>
        <taxon>Radiobacillus</taxon>
    </lineage>
</organism>
<gene>
    <name evidence="1" type="ORF">FN924_11675</name>
</gene>
<dbReference type="Proteomes" id="UP000315215">
    <property type="component" value="Chromosome"/>
</dbReference>
<evidence type="ECO:0000313" key="2">
    <source>
        <dbReference type="Proteomes" id="UP000315215"/>
    </source>
</evidence>